<evidence type="ECO:0000313" key="1">
    <source>
        <dbReference type="EMBL" id="MBA0701649.1"/>
    </source>
</evidence>
<protein>
    <submittedName>
        <fullName evidence="1">Uncharacterized protein</fullName>
    </submittedName>
</protein>
<dbReference type="EMBL" id="JABFAA010319948">
    <property type="protein sequence ID" value="MBA0701649.1"/>
    <property type="molecule type" value="Genomic_DNA"/>
</dbReference>
<proteinExistence type="predicted"/>
<gene>
    <name evidence="1" type="ORF">Goari_022616</name>
</gene>
<reference evidence="1 2" key="1">
    <citation type="journal article" date="2019" name="Genome Biol. Evol.">
        <title>Insights into the evolution of the New World diploid cottons (Gossypium, subgenus Houzingenia) based on genome sequencing.</title>
        <authorList>
            <person name="Grover C.E."/>
            <person name="Arick M.A. 2nd"/>
            <person name="Thrash A."/>
            <person name="Conover J.L."/>
            <person name="Sanders W.S."/>
            <person name="Peterson D.G."/>
            <person name="Frelichowski J.E."/>
            <person name="Scheffler J.A."/>
            <person name="Scheffler B.E."/>
            <person name="Wendel J.F."/>
        </authorList>
    </citation>
    <scope>NUCLEOTIDE SEQUENCE [LARGE SCALE GENOMIC DNA]</scope>
    <source>
        <strain evidence="1">185</strain>
        <tissue evidence="1">Leaf</tissue>
    </source>
</reference>
<name>A0A7J8YRJ1_GOSAI</name>
<sequence>MISGGVKESMTMSLGVWSWGKDRTVGRRKDSARIRRRCPEVRN</sequence>
<accession>A0A7J8YRJ1</accession>
<organism evidence="1 2">
    <name type="scientific">Gossypium aridum</name>
    <name type="common">American cotton</name>
    <name type="synonym">Erioxylum aridum</name>
    <dbReference type="NCBI Taxonomy" id="34290"/>
    <lineage>
        <taxon>Eukaryota</taxon>
        <taxon>Viridiplantae</taxon>
        <taxon>Streptophyta</taxon>
        <taxon>Embryophyta</taxon>
        <taxon>Tracheophyta</taxon>
        <taxon>Spermatophyta</taxon>
        <taxon>Magnoliopsida</taxon>
        <taxon>eudicotyledons</taxon>
        <taxon>Gunneridae</taxon>
        <taxon>Pentapetalae</taxon>
        <taxon>rosids</taxon>
        <taxon>malvids</taxon>
        <taxon>Malvales</taxon>
        <taxon>Malvaceae</taxon>
        <taxon>Malvoideae</taxon>
        <taxon>Gossypium</taxon>
    </lineage>
</organism>
<comment type="caution">
    <text evidence="1">The sequence shown here is derived from an EMBL/GenBank/DDBJ whole genome shotgun (WGS) entry which is preliminary data.</text>
</comment>
<dbReference type="AlphaFoldDB" id="A0A7J8YRJ1"/>
<keyword evidence="2" id="KW-1185">Reference proteome</keyword>
<evidence type="ECO:0000313" key="2">
    <source>
        <dbReference type="Proteomes" id="UP000593577"/>
    </source>
</evidence>
<dbReference type="Proteomes" id="UP000593577">
    <property type="component" value="Unassembled WGS sequence"/>
</dbReference>